<dbReference type="SMART" id="SM00849">
    <property type="entry name" value="Lactamase_B"/>
    <property type="match status" value="1"/>
</dbReference>
<dbReference type="EMBL" id="LT906441">
    <property type="protein sequence ID" value="SNV33822.1"/>
    <property type="molecule type" value="Genomic_DNA"/>
</dbReference>
<evidence type="ECO:0000256" key="6">
    <source>
        <dbReference type="SAM" id="MobiDB-lite"/>
    </source>
</evidence>
<sequence>MSSPDLRMVPVAAGAVIAAAIATAGHRTWWVFLAAISLCLGLLALLRGHVAVTIVALVTLTVAVTAGARQEALHHTGVGAVSEQRAMTTARVVITGDCRVVAAKGPRPQLAFLPARTVQVTTRGHTVSQRAAITLSGNDTDLLCHTAVGQHVEVTGRLAPVRPTDSQAGRIAVKNLTVLTQANWLDARVNHIRDALVQACRFSPQRQRALVPSLVVGDTAAVDSQMSEEFRATALTHLMAVSGANLASTMTLLWWSGSWLGLRRGWLRVMSVLGVVLFVLICRSEPSVMRAAAMGIVALSAAEVSFDRSAGIRSLAVAMTILAFADPWLVRSIGFWLSVAATAGILWWSTRWVKVMQWATQPVAMALVVPWAAQLATQPLVTSLSHSVSVTGLLANLAAAPFVGPATILGMSAAIAASLWVPLGVPAGWLAGWCVQPVLWIAHVGATAPAGQLQWPVTPLALGVLAGICLGLAWITPWVLRRWWATILALIGVVLASIIRPPVPGWPGEWQVVVCDVGQGSATLVNAGHGAAVLIDAGPESQPLHDCVADLHVNQIPLVVLSHYHADHVGGIDAVLTGFGVDQAIVSDLDSPVTTAKELQHRMSEHGIEVSRAAPGEIRTVGEATVEVLDSPLIEAEEAGSGESSKENDSSVLVRASSGGLRALVTGDIEPGGQQAAMRRHPDLGCDVLVMPHHGSARQDRRFWTATGARLAVASAGLDNSYGHPSAKALNLARELGMQTMRTDRDGSIAIHSSGDSLATRGTHGAMG</sequence>
<dbReference type="Pfam" id="PF00753">
    <property type="entry name" value="Lactamase_B"/>
    <property type="match status" value="1"/>
</dbReference>
<feature type="transmembrane region" description="Helical" evidence="7">
    <location>
        <begin position="266"/>
        <end position="282"/>
    </location>
</feature>
<evidence type="ECO:0000313" key="9">
    <source>
        <dbReference type="EMBL" id="SNV33822.1"/>
    </source>
</evidence>
<dbReference type="Pfam" id="PF03772">
    <property type="entry name" value="Competence"/>
    <property type="match status" value="1"/>
</dbReference>
<feature type="transmembrane region" description="Helical" evidence="7">
    <location>
        <begin position="457"/>
        <end position="476"/>
    </location>
</feature>
<dbReference type="InterPro" id="IPR035681">
    <property type="entry name" value="ComA-like_MBL"/>
</dbReference>
<dbReference type="AlphaFoldDB" id="A0A239WHC1"/>
<dbReference type="InterPro" id="IPR001279">
    <property type="entry name" value="Metallo-B-lactamas"/>
</dbReference>
<evidence type="ECO:0000256" key="3">
    <source>
        <dbReference type="ARBA" id="ARBA00022692"/>
    </source>
</evidence>
<feature type="transmembrane region" description="Helical" evidence="7">
    <location>
        <begin position="328"/>
        <end position="349"/>
    </location>
</feature>
<dbReference type="KEGG" id="cgrn:4412665_01017"/>
<dbReference type="PANTHER" id="PTHR30619">
    <property type="entry name" value="DNA INTERNALIZATION/COMPETENCE PROTEIN COMEC/REC2"/>
    <property type="match status" value="1"/>
</dbReference>
<keyword evidence="3 7" id="KW-0812">Transmembrane</keyword>
<dbReference type="PANTHER" id="PTHR30619:SF1">
    <property type="entry name" value="RECOMBINATION PROTEIN 2"/>
    <property type="match status" value="1"/>
</dbReference>
<dbReference type="InterPro" id="IPR036866">
    <property type="entry name" value="RibonucZ/Hydroxyglut_hydro"/>
</dbReference>
<feature type="transmembrane region" description="Helical" evidence="7">
    <location>
        <begin position="482"/>
        <end position="499"/>
    </location>
</feature>
<dbReference type="SUPFAM" id="SSF56281">
    <property type="entry name" value="Metallo-hydrolase/oxidoreductase"/>
    <property type="match status" value="1"/>
</dbReference>
<evidence type="ECO:0000256" key="7">
    <source>
        <dbReference type="SAM" id="Phobius"/>
    </source>
</evidence>
<reference evidence="9 10" key="1">
    <citation type="submission" date="2017-06" db="EMBL/GenBank/DDBJ databases">
        <authorList>
            <consortium name="Pathogen Informatics"/>
        </authorList>
    </citation>
    <scope>NUCLEOTIDE SEQUENCE [LARGE SCALE GENOMIC DNA]</scope>
    <source>
        <strain evidence="9 10">NCTC11865</strain>
    </source>
</reference>
<feature type="transmembrane region" description="Helical" evidence="7">
    <location>
        <begin position="234"/>
        <end position="254"/>
    </location>
</feature>
<keyword evidence="5 7" id="KW-0472">Membrane</keyword>
<feature type="region of interest" description="Disordered" evidence="6">
    <location>
        <begin position="748"/>
        <end position="768"/>
    </location>
</feature>
<evidence type="ECO:0000313" key="10">
    <source>
        <dbReference type="Proteomes" id="UP000215332"/>
    </source>
</evidence>
<keyword evidence="4 7" id="KW-1133">Transmembrane helix</keyword>
<keyword evidence="2" id="KW-1003">Cell membrane</keyword>
<dbReference type="Gene3D" id="3.60.15.10">
    <property type="entry name" value="Ribonuclease Z/Hydroxyacylglutathione hydrolase-like"/>
    <property type="match status" value="1"/>
</dbReference>
<evidence type="ECO:0000256" key="1">
    <source>
        <dbReference type="ARBA" id="ARBA00004651"/>
    </source>
</evidence>
<dbReference type="RefSeq" id="WP_325168502.1">
    <property type="nucleotide sequence ID" value="NZ_LT906441.1"/>
</dbReference>
<feature type="transmembrane region" description="Helical" evidence="7">
    <location>
        <begin position="427"/>
        <end position="445"/>
    </location>
</feature>
<dbReference type="GO" id="GO:0005886">
    <property type="term" value="C:plasma membrane"/>
    <property type="evidence" value="ECO:0007669"/>
    <property type="project" value="UniProtKB-SubCell"/>
</dbReference>
<protein>
    <submittedName>
        <fullName evidence="9">ComEC family competence protein</fullName>
    </submittedName>
</protein>
<gene>
    <name evidence="9" type="ORF">SAMEA4412665_01017</name>
</gene>
<evidence type="ECO:0000256" key="2">
    <source>
        <dbReference type="ARBA" id="ARBA00022475"/>
    </source>
</evidence>
<dbReference type="NCBIfam" id="TIGR00360">
    <property type="entry name" value="ComEC_N-term"/>
    <property type="match status" value="1"/>
</dbReference>
<proteinExistence type="predicted"/>
<organism evidence="9 10">
    <name type="scientific">Cutibacterium granulosum</name>
    <dbReference type="NCBI Taxonomy" id="33011"/>
    <lineage>
        <taxon>Bacteria</taxon>
        <taxon>Bacillati</taxon>
        <taxon>Actinomycetota</taxon>
        <taxon>Actinomycetes</taxon>
        <taxon>Propionibacteriales</taxon>
        <taxon>Propionibacteriaceae</taxon>
        <taxon>Cutibacterium</taxon>
    </lineage>
</organism>
<feature type="domain" description="Metallo-beta-lactamase" evidence="8">
    <location>
        <begin position="519"/>
        <end position="694"/>
    </location>
</feature>
<feature type="transmembrane region" description="Helical" evidence="7">
    <location>
        <begin position="52"/>
        <end position="68"/>
    </location>
</feature>
<name>A0A239WHC1_9ACTN</name>
<evidence type="ECO:0000256" key="4">
    <source>
        <dbReference type="ARBA" id="ARBA00022989"/>
    </source>
</evidence>
<dbReference type="InterPro" id="IPR052159">
    <property type="entry name" value="Competence_DNA_uptake"/>
</dbReference>
<evidence type="ECO:0000256" key="5">
    <source>
        <dbReference type="ARBA" id="ARBA00023136"/>
    </source>
</evidence>
<dbReference type="CDD" id="cd07731">
    <property type="entry name" value="ComA-like_MBL-fold"/>
    <property type="match status" value="1"/>
</dbReference>
<accession>A0A239WHC1</accession>
<dbReference type="eggNOG" id="COG0658">
    <property type="taxonomic scope" value="Bacteria"/>
</dbReference>
<dbReference type="eggNOG" id="COG2333">
    <property type="taxonomic scope" value="Bacteria"/>
</dbReference>
<dbReference type="Proteomes" id="UP000215332">
    <property type="component" value="Chromosome 1"/>
</dbReference>
<comment type="subcellular location">
    <subcellularLocation>
        <location evidence="1">Cell membrane</location>
        <topology evidence="1">Multi-pass membrane protein</topology>
    </subcellularLocation>
</comment>
<feature type="transmembrane region" description="Helical" evidence="7">
    <location>
        <begin position="393"/>
        <end position="421"/>
    </location>
</feature>
<feature type="transmembrane region" description="Helical" evidence="7">
    <location>
        <begin position="6"/>
        <end position="22"/>
    </location>
</feature>
<dbReference type="InterPro" id="IPR004477">
    <property type="entry name" value="ComEC_N"/>
</dbReference>
<evidence type="ECO:0000259" key="8">
    <source>
        <dbReference type="SMART" id="SM00849"/>
    </source>
</evidence>